<reference evidence="8" key="1">
    <citation type="submission" date="2020-05" db="EMBL/GenBank/DDBJ databases">
        <title>Phylogenomic resolution of chytrid fungi.</title>
        <authorList>
            <person name="Stajich J.E."/>
            <person name="Amses K."/>
            <person name="Simmons R."/>
            <person name="Seto K."/>
            <person name="Myers J."/>
            <person name="Bonds A."/>
            <person name="Quandt C.A."/>
            <person name="Barry K."/>
            <person name="Liu P."/>
            <person name="Grigoriev I."/>
            <person name="Longcore J.E."/>
            <person name="James T.Y."/>
        </authorList>
    </citation>
    <scope>NUCLEOTIDE SEQUENCE</scope>
    <source>
        <strain evidence="8">PLAUS21</strain>
    </source>
</reference>
<evidence type="ECO:0000256" key="7">
    <source>
        <dbReference type="SAM" id="MobiDB-lite"/>
    </source>
</evidence>
<evidence type="ECO:0000313" key="9">
    <source>
        <dbReference type="Proteomes" id="UP001210925"/>
    </source>
</evidence>
<keyword evidence="4" id="KW-0698">rRNA processing</keyword>
<comment type="function">
    <text evidence="6">Involved in nucleolar processing of pre-18S ribosomal RNA. Has a role in the nuclear export of 40S pre-ribosomal subunit to the cytoplasm.</text>
</comment>
<feature type="region of interest" description="Disordered" evidence="7">
    <location>
        <begin position="315"/>
        <end position="459"/>
    </location>
</feature>
<dbReference type="Proteomes" id="UP001210925">
    <property type="component" value="Unassembled WGS sequence"/>
</dbReference>
<dbReference type="PANTHER" id="PTHR23183">
    <property type="entry name" value="NOP14"/>
    <property type="match status" value="1"/>
</dbReference>
<evidence type="ECO:0000256" key="2">
    <source>
        <dbReference type="ARBA" id="ARBA00007466"/>
    </source>
</evidence>
<evidence type="ECO:0000313" key="8">
    <source>
        <dbReference type="EMBL" id="KAJ3257897.1"/>
    </source>
</evidence>
<keyword evidence="9" id="KW-1185">Reference proteome</keyword>
<feature type="compositionally biased region" description="Acidic residues" evidence="7">
    <location>
        <begin position="414"/>
        <end position="444"/>
    </location>
</feature>
<feature type="compositionally biased region" description="Polar residues" evidence="7">
    <location>
        <begin position="58"/>
        <end position="67"/>
    </location>
</feature>
<protein>
    <submittedName>
        <fullName evidence="8">Nucleolar complex protein 14</fullName>
    </submittedName>
</protein>
<proteinExistence type="inferred from homology"/>
<feature type="region of interest" description="Disordered" evidence="7">
    <location>
        <begin position="36"/>
        <end position="67"/>
    </location>
</feature>
<dbReference type="GO" id="GO:0030490">
    <property type="term" value="P:maturation of SSU-rRNA"/>
    <property type="evidence" value="ECO:0007669"/>
    <property type="project" value="TreeGrafter"/>
</dbReference>
<evidence type="ECO:0000256" key="1">
    <source>
        <dbReference type="ARBA" id="ARBA00004604"/>
    </source>
</evidence>
<evidence type="ECO:0000256" key="6">
    <source>
        <dbReference type="ARBA" id="ARBA00024695"/>
    </source>
</evidence>
<comment type="subcellular location">
    <subcellularLocation>
        <location evidence="1">Nucleus</location>
        <location evidence="1">Nucleolus</location>
    </subcellularLocation>
</comment>
<keyword evidence="3" id="KW-0690">Ribosome biogenesis</keyword>
<dbReference type="EMBL" id="JADGKB010000033">
    <property type="protein sequence ID" value="KAJ3257897.1"/>
    <property type="molecule type" value="Genomic_DNA"/>
</dbReference>
<evidence type="ECO:0000256" key="3">
    <source>
        <dbReference type="ARBA" id="ARBA00022517"/>
    </source>
</evidence>
<evidence type="ECO:0000256" key="5">
    <source>
        <dbReference type="ARBA" id="ARBA00023242"/>
    </source>
</evidence>
<gene>
    <name evidence="8" type="primary">NOP14</name>
    <name evidence="8" type="ORF">HK103_004188</name>
</gene>
<organism evidence="8 9">
    <name type="scientific">Boothiomyces macroporosus</name>
    <dbReference type="NCBI Taxonomy" id="261099"/>
    <lineage>
        <taxon>Eukaryota</taxon>
        <taxon>Fungi</taxon>
        <taxon>Fungi incertae sedis</taxon>
        <taxon>Chytridiomycota</taxon>
        <taxon>Chytridiomycota incertae sedis</taxon>
        <taxon>Chytridiomycetes</taxon>
        <taxon>Rhizophydiales</taxon>
        <taxon>Terramycetaceae</taxon>
        <taxon>Boothiomyces</taxon>
    </lineage>
</organism>
<sequence>MKPSKPEQKKGGSAIKQIKAKLAAAGVFNKLQRVSKKASQKSLQHSASNRKEAKSILKNLSQKTQVNNPFEHRFAKEKHHVVGRNMKGVVGKPGQVRARNQQIRQNTLALEMKNKNRENVLVDRRFGERDPGMSTEDKMLERFMKEKTKKMKSGTSFNLEDDEEVLTHMGQSLDNITSFDDAGLEEMSDDGNIDPSIVKFTHFGGFEEDKDPNVRKSRNEIMKEVIQKSKMYKKERQRQKEEDLNIAEEVDADLDTIRGLLAPMTDVLPASEGKMKVSAGRLALISGKTPDEIPQEAMEFVKPKADEDYDRFVREMQYDRRAKPTDRTKTEEELAQEAKEELEKLEADRIRRMEGKEVEDGGKKKKFKREHRESQADDLGYEEMPKPEAIQPLTYKDGVLVNKEIFMKPKRQDSDEEDSEETSEGSSDGESEGSSDEEQDEDGSSETQSENVESGDEEFFDGIEDSKIIEGFQNEDLENDESDENYQTALEDMYDESDEEASNKAASKKRSVESSKAAAELPYTFAAPETYQQFLELIDGRPFEDQKTIFNRILILYHTKLSKDNIIIQERLMEFVLEHIIHVGSSIPFDYQLLQFYQKQSVLLCRKFPGKSAAWYRSFVHTLNDKLNKSLSKHPKKSGILFLIIAFPSPGELLILRNVADIFSTSDLQHTVVTPCMLLLAQYLEQSPIINIKDAVSGMILCNIFYRRFVPEIMNYLNFIVLHTLDINEKQERRKIHTLKNLQANLKIEDFGIDFSNIEFDGIYNTFVIEETDELRLAILGEALVMLKLLCKLYSESTVTIELFDSLSCSILEAVPEGCNDKLKVILESYKRTVLPLVDSAKLKRRPLQYQKRKAMPIKTYNPKFHVGYSLDKKYDPDRDRAEQSKLKAEYKKEFKGAVRELRKDAAFLGRAKVEKIKEKDREYKKKMDKIKGILAEQEGAMRGYEKEAKKGKKKR</sequence>
<dbReference type="PANTHER" id="PTHR23183:SF0">
    <property type="entry name" value="NUCLEOLAR PROTEIN 14"/>
    <property type="match status" value="1"/>
</dbReference>
<dbReference type="AlphaFoldDB" id="A0AAD5ULE4"/>
<dbReference type="GO" id="GO:0030692">
    <property type="term" value="C:Noc4p-Nop14p complex"/>
    <property type="evidence" value="ECO:0007669"/>
    <property type="project" value="TreeGrafter"/>
</dbReference>
<evidence type="ECO:0000256" key="4">
    <source>
        <dbReference type="ARBA" id="ARBA00022552"/>
    </source>
</evidence>
<dbReference type="GO" id="GO:0032040">
    <property type="term" value="C:small-subunit processome"/>
    <property type="evidence" value="ECO:0007669"/>
    <property type="project" value="InterPro"/>
</dbReference>
<comment type="caution">
    <text evidence="8">The sequence shown here is derived from an EMBL/GenBank/DDBJ whole genome shotgun (WGS) entry which is preliminary data.</text>
</comment>
<name>A0AAD5ULE4_9FUNG</name>
<comment type="similarity">
    <text evidence="2">Belongs to the NOP14 family.</text>
</comment>
<keyword evidence="5" id="KW-0539">Nucleus</keyword>
<dbReference type="InterPro" id="IPR007276">
    <property type="entry name" value="Nop14"/>
</dbReference>
<dbReference type="Pfam" id="PF04147">
    <property type="entry name" value="Nop14"/>
    <property type="match status" value="1"/>
</dbReference>
<accession>A0AAD5ULE4</accession>
<feature type="compositionally biased region" description="Basic and acidic residues" evidence="7">
    <location>
        <begin position="315"/>
        <end position="362"/>
    </location>
</feature>